<evidence type="ECO:0000256" key="1">
    <source>
        <dbReference type="ARBA" id="ARBA00022884"/>
    </source>
</evidence>
<evidence type="ECO:0000313" key="3">
    <source>
        <dbReference type="EMBL" id="KKM89710.1"/>
    </source>
</evidence>
<dbReference type="PANTHER" id="PTHR12826:SF13">
    <property type="entry name" value="RNA-BINDING PROTEIN PNO1"/>
    <property type="match status" value="1"/>
</dbReference>
<reference evidence="3" key="1">
    <citation type="journal article" date="2015" name="Nature">
        <title>Complex archaea that bridge the gap between prokaryotes and eukaryotes.</title>
        <authorList>
            <person name="Spang A."/>
            <person name="Saw J.H."/>
            <person name="Jorgensen S.L."/>
            <person name="Zaremba-Niedzwiedzka K."/>
            <person name="Martijn J."/>
            <person name="Lind A.E."/>
            <person name="van Eijk R."/>
            <person name="Schleper C."/>
            <person name="Guy L."/>
            <person name="Ettema T.J."/>
        </authorList>
    </citation>
    <scope>NUCLEOTIDE SEQUENCE</scope>
</reference>
<gene>
    <name evidence="3" type="ORF">LCGC14_1245940</name>
</gene>
<dbReference type="InterPro" id="IPR036612">
    <property type="entry name" value="KH_dom_type_1_sf"/>
</dbReference>
<dbReference type="Pfam" id="PF22891">
    <property type="entry name" value="KH_PNO1_2nd"/>
    <property type="match status" value="1"/>
</dbReference>
<dbReference type="SUPFAM" id="SSF54791">
    <property type="entry name" value="Eukaryotic type KH-domain (KH-domain type I)"/>
    <property type="match status" value="2"/>
</dbReference>
<dbReference type="InterPro" id="IPR004087">
    <property type="entry name" value="KH_dom"/>
</dbReference>
<dbReference type="InterPro" id="IPR055211">
    <property type="entry name" value="KH_PNO1_2nd"/>
</dbReference>
<dbReference type="GO" id="GO:0003723">
    <property type="term" value="F:RNA binding"/>
    <property type="evidence" value="ECO:0007669"/>
    <property type="project" value="UniProtKB-KW"/>
</dbReference>
<evidence type="ECO:0000259" key="2">
    <source>
        <dbReference type="SMART" id="SM00322"/>
    </source>
</evidence>
<dbReference type="Gene3D" id="3.30.1370.10">
    <property type="entry name" value="K Homology domain, type 1"/>
    <property type="match status" value="2"/>
</dbReference>
<feature type="domain" description="K Homology" evidence="2">
    <location>
        <begin position="1"/>
        <end position="83"/>
    </location>
</feature>
<dbReference type="SMART" id="SM00322">
    <property type="entry name" value="KH"/>
    <property type="match status" value="2"/>
</dbReference>
<protein>
    <recommendedName>
        <fullName evidence="2">K Homology domain-containing protein</fullName>
    </recommendedName>
</protein>
<dbReference type="PROSITE" id="PS50084">
    <property type="entry name" value="KH_TYPE_1"/>
    <property type="match status" value="1"/>
</dbReference>
<comment type="caution">
    <text evidence="3">The sequence shown here is derived from an EMBL/GenBank/DDBJ whole genome shotgun (WGS) entry which is preliminary data.</text>
</comment>
<proteinExistence type="predicted"/>
<accession>A0A0F9NLQ2</accession>
<name>A0A0F9NLQ2_9ZZZZ</name>
<feature type="domain" description="K Homology" evidence="2">
    <location>
        <begin position="87"/>
        <end position="154"/>
    </location>
</feature>
<organism evidence="3">
    <name type="scientific">marine sediment metagenome</name>
    <dbReference type="NCBI Taxonomy" id="412755"/>
    <lineage>
        <taxon>unclassified sequences</taxon>
        <taxon>metagenomes</taxon>
        <taxon>ecological metagenomes</taxon>
    </lineage>
</organism>
<keyword evidence="1" id="KW-0694">RNA-binding</keyword>
<dbReference type="InterPro" id="IPR019964">
    <property type="entry name" value="KH_domain_protein_archaea"/>
</dbReference>
<dbReference type="NCBIfam" id="TIGR03665">
    <property type="entry name" value="arCOG04150"/>
    <property type="match status" value="1"/>
</dbReference>
<dbReference type="AlphaFoldDB" id="A0A0F9NLQ2"/>
<dbReference type="EMBL" id="LAZR01006777">
    <property type="protein sequence ID" value="KKM89710.1"/>
    <property type="molecule type" value="Genomic_DNA"/>
</dbReference>
<sequence length="185" mass="21210">MKIGESRIAVLIGKEGEIKREIEKKLGVTINLDSKTGSCEILPKIEDPNYLPLNDFTARKIVNAINRGFNPTKAMKLLEENYELEIINLVSVIGKSDKKIKRIKGRIIGRNGEMRKAIEKFAESFISIYGKTISIISDYDNLLIARKAVAMLINGMPHHVVLKFLENKYNEKKKEQFRQIYKPEF</sequence>
<dbReference type="PANTHER" id="PTHR12826">
    <property type="entry name" value="RIBONUCLEASE Y"/>
    <property type="match status" value="1"/>
</dbReference>